<comment type="caution">
    <text evidence="5">The sequence shown here is derived from an EMBL/GenBank/DDBJ whole genome shotgun (WGS) entry which is preliminary data.</text>
</comment>
<dbReference type="Pfam" id="PF01315">
    <property type="entry name" value="Ald_Xan_dh_C"/>
    <property type="match status" value="1"/>
</dbReference>
<dbReference type="InterPro" id="IPR002888">
    <property type="entry name" value="2Fe-2S-bd"/>
</dbReference>
<evidence type="ECO:0000259" key="3">
    <source>
        <dbReference type="PROSITE" id="PS51085"/>
    </source>
</evidence>
<protein>
    <recommendedName>
        <fullName evidence="3">2Fe-2S ferredoxin-type domain-containing protein</fullName>
    </recommendedName>
</protein>
<evidence type="ECO:0000313" key="4">
    <source>
        <dbReference type="EMBL" id="KPL79829.1"/>
    </source>
</evidence>
<dbReference type="PATRIC" id="fig|229921.5.peg.3539"/>
<evidence type="ECO:0000313" key="5">
    <source>
        <dbReference type="EMBL" id="KPL79889.1"/>
    </source>
</evidence>
<accession>A0A0P6XAW6</accession>
<dbReference type="SUPFAM" id="SSF54665">
    <property type="entry name" value="CO dehydrogenase molybdoprotein N-domain-like"/>
    <property type="match status" value="1"/>
</dbReference>
<dbReference type="Pfam" id="PF02738">
    <property type="entry name" value="MoCoBD_1"/>
    <property type="match status" value="1"/>
</dbReference>
<dbReference type="SMART" id="SM01008">
    <property type="entry name" value="Ald_Xan_dh_C"/>
    <property type="match status" value="1"/>
</dbReference>
<name>A0A0P6XAW6_9CHLR</name>
<dbReference type="RefSeq" id="WP_062417387.1">
    <property type="nucleotide sequence ID" value="NZ_DF967974.1"/>
</dbReference>
<dbReference type="PROSITE" id="PS51085">
    <property type="entry name" value="2FE2S_FER_2"/>
    <property type="match status" value="1"/>
</dbReference>
<dbReference type="InterPro" id="IPR000674">
    <property type="entry name" value="Ald_Oxase/Xan_DH_a/b"/>
</dbReference>
<dbReference type="InterPro" id="IPR012675">
    <property type="entry name" value="Beta-grasp_dom_sf"/>
</dbReference>
<dbReference type="EMBL" id="LGCM01000045">
    <property type="protein sequence ID" value="KPL79829.1"/>
    <property type="molecule type" value="Genomic_DNA"/>
</dbReference>
<dbReference type="EMBL" id="LGCM01000045">
    <property type="protein sequence ID" value="KPL79889.1"/>
    <property type="molecule type" value="Genomic_DNA"/>
</dbReference>
<dbReference type="Gene3D" id="3.90.1170.50">
    <property type="entry name" value="Aldehyde oxidase/xanthine dehydrogenase, a/b hammerhead"/>
    <property type="match status" value="1"/>
</dbReference>
<dbReference type="CDD" id="cd00207">
    <property type="entry name" value="fer2"/>
    <property type="match status" value="1"/>
</dbReference>
<dbReference type="Proteomes" id="UP000050501">
    <property type="component" value="Unassembled WGS sequence"/>
</dbReference>
<organism evidence="5 6">
    <name type="scientific">Levilinea saccharolytica</name>
    <dbReference type="NCBI Taxonomy" id="229921"/>
    <lineage>
        <taxon>Bacteria</taxon>
        <taxon>Bacillati</taxon>
        <taxon>Chloroflexota</taxon>
        <taxon>Anaerolineae</taxon>
        <taxon>Anaerolineales</taxon>
        <taxon>Anaerolineaceae</taxon>
        <taxon>Levilinea</taxon>
    </lineage>
</organism>
<dbReference type="STRING" id="229921.ADN01_12815"/>
<sequence length="933" mass="99589">MADPTLSLTVNQQPLEIPERYWNWSLLRYLRDVLGLTGTKWSCDSEGTCGACTLIVNGKARRACLTPIKNLSGARVETIEALQISPEQIPHPLLQTVVQDGIFQCGYCAPGALLSAKALLDENLNPTEKEIERALSTVICRCAGLNRMDRSVQRAAAILRGDQPSTWTPADTAAEERLLARLTGKMPYTADLRFPNMLYAQAVRAGAAHARLTRLDVSQAESMPGVAKILTRKEVPGANAFGIFVFDQPIFLSPGDEVRHVGDVLAVVVAESPEQAAAAAAAVDFALEPLPVLTSPQQALAADAPVLHERLRLAHPEEANVLAHHRTRKGDVAEGFAAADVIVEGEYSVPFVEHAYMEIECSTAVPESDGSLTLYCGTQGPMEDRHQVAAALGLPEERVRIAHQFMGGGFGGKEDIAGQIHAALGAYHTGRPVKVQWTRAESLAVSTKRHALRMRYRTGADRSGKLTAAEAYIVGDTGPYASVGEAVLFRACVFSCGPYVVPHAQVDSLAVHTNNAVAGAFRGFGSPQVAFASEIQMQKLADALGLDPIEFRLRNALEVGQATITGDILTHEVGVSIKACLLAVREALAKTPPPQLLPGEKLGVGVAAAYKNVGLGQNLPDSAGASVSLEADGRFLVRHGATDMGQGINDAIVMITARALGIPTQDVAVHTADTRYDPPGGVTTASRQTFISGNAALRAAEAVREQLWKTVSEEFGVPVEDLALRERAFVQLSSGRRLIDLQTLAASGPRFEARITYDPPTTADQPGYSPAQPTEKRPPLHFAYDYGVQAALVAVQPETGAVRVLKVIAAHDVGRTISRRNVIGQIEGAIVQGLGYALSESFVVENGLPKTLKFKDLGLLRFRDLPEIEPIIIEDPHVLGPFGAKGMGELTISPTAPAVVNAIHDAVGVWMTELPVTPEKLLAALRAAADPTL</sequence>
<dbReference type="InterPro" id="IPR036856">
    <property type="entry name" value="Ald_Oxase/Xan_DH_a/b_sf"/>
</dbReference>
<reference evidence="5 6" key="1">
    <citation type="submission" date="2015-07" db="EMBL/GenBank/DDBJ databases">
        <title>Genome sequence of Levilinea saccharolytica DSM 16555.</title>
        <authorList>
            <person name="Hemp J."/>
            <person name="Ward L.M."/>
            <person name="Pace L.A."/>
            <person name="Fischer W.W."/>
        </authorList>
    </citation>
    <scope>NUCLEOTIDE SEQUENCE [LARGE SCALE GENOMIC DNA]</scope>
    <source>
        <strain evidence="5 6">KIBI-1</strain>
    </source>
</reference>
<dbReference type="InterPro" id="IPR036010">
    <property type="entry name" value="2Fe-2S_ferredoxin-like_sf"/>
</dbReference>
<comment type="similarity">
    <text evidence="1">Belongs to the xanthine dehydrogenase family.</text>
</comment>
<dbReference type="Pfam" id="PF20256">
    <property type="entry name" value="MoCoBD_2"/>
    <property type="match status" value="1"/>
</dbReference>
<dbReference type="PANTHER" id="PTHR11908">
    <property type="entry name" value="XANTHINE DEHYDROGENASE"/>
    <property type="match status" value="1"/>
</dbReference>
<dbReference type="AlphaFoldDB" id="A0A0P6XAW6"/>
<gene>
    <name evidence="4" type="ORF">ADN01_12815</name>
    <name evidence="5" type="ORF">ADN01_13260</name>
</gene>
<evidence type="ECO:0000313" key="6">
    <source>
        <dbReference type="Proteomes" id="UP000050501"/>
    </source>
</evidence>
<dbReference type="SUPFAM" id="SSF56003">
    <property type="entry name" value="Molybdenum cofactor-binding domain"/>
    <property type="match status" value="1"/>
</dbReference>
<dbReference type="Gene3D" id="3.30.365.10">
    <property type="entry name" value="Aldehyde oxidase/xanthine dehydrogenase, molybdopterin binding domain"/>
    <property type="match status" value="4"/>
</dbReference>
<proteinExistence type="inferred from homology"/>
<feature type="domain" description="2Fe-2S ferredoxin-type" evidence="3">
    <location>
        <begin position="4"/>
        <end position="82"/>
    </location>
</feature>
<dbReference type="InterPro" id="IPR001041">
    <property type="entry name" value="2Fe-2S_ferredoxin-type"/>
</dbReference>
<dbReference type="GO" id="GO:0051536">
    <property type="term" value="F:iron-sulfur cluster binding"/>
    <property type="evidence" value="ECO:0007669"/>
    <property type="project" value="InterPro"/>
</dbReference>
<dbReference type="Pfam" id="PF01799">
    <property type="entry name" value="Fer2_2"/>
    <property type="match status" value="1"/>
</dbReference>
<dbReference type="InterPro" id="IPR046867">
    <property type="entry name" value="AldOxase/xan_DH_MoCoBD2"/>
</dbReference>
<dbReference type="InterPro" id="IPR008274">
    <property type="entry name" value="AldOxase/xan_DH_MoCoBD1"/>
</dbReference>
<evidence type="ECO:0000256" key="1">
    <source>
        <dbReference type="ARBA" id="ARBA00006849"/>
    </source>
</evidence>
<dbReference type="Gene3D" id="1.10.150.120">
    <property type="entry name" value="[2Fe-2S]-binding domain"/>
    <property type="match status" value="1"/>
</dbReference>
<dbReference type="InterPro" id="IPR036884">
    <property type="entry name" value="2Fe-2S-bd_dom_sf"/>
</dbReference>
<dbReference type="GO" id="GO:0005506">
    <property type="term" value="F:iron ion binding"/>
    <property type="evidence" value="ECO:0007669"/>
    <property type="project" value="InterPro"/>
</dbReference>
<dbReference type="GO" id="GO:0016491">
    <property type="term" value="F:oxidoreductase activity"/>
    <property type="evidence" value="ECO:0007669"/>
    <property type="project" value="UniProtKB-KW"/>
</dbReference>
<evidence type="ECO:0000256" key="2">
    <source>
        <dbReference type="SAM" id="MobiDB-lite"/>
    </source>
</evidence>
<dbReference type="SUPFAM" id="SSF54292">
    <property type="entry name" value="2Fe-2S ferredoxin-like"/>
    <property type="match status" value="1"/>
</dbReference>
<dbReference type="InterPro" id="IPR016208">
    <property type="entry name" value="Ald_Oxase/xanthine_DH-like"/>
</dbReference>
<dbReference type="InterPro" id="IPR037165">
    <property type="entry name" value="AldOxase/xan_DH_Mopterin-bd_sf"/>
</dbReference>
<dbReference type="Gene3D" id="3.10.20.30">
    <property type="match status" value="1"/>
</dbReference>
<dbReference type="PANTHER" id="PTHR11908:SF157">
    <property type="entry name" value="XANTHINE DEHYDROGENASE SUBUNIT D-RELATED"/>
    <property type="match status" value="1"/>
</dbReference>
<dbReference type="SUPFAM" id="SSF47741">
    <property type="entry name" value="CO dehydrogenase ISP C-domain like"/>
    <property type="match status" value="1"/>
</dbReference>
<keyword evidence="6" id="KW-1185">Reference proteome</keyword>
<dbReference type="OrthoDB" id="9759099at2"/>
<feature type="region of interest" description="Disordered" evidence="2">
    <location>
        <begin position="756"/>
        <end position="776"/>
    </location>
</feature>